<evidence type="ECO:0000313" key="4">
    <source>
        <dbReference type="EMBL" id="GAU35007.1"/>
    </source>
</evidence>
<keyword evidence="5" id="KW-1185">Reference proteome</keyword>
<evidence type="ECO:0000259" key="3">
    <source>
        <dbReference type="PROSITE" id="PS50011"/>
    </source>
</evidence>
<dbReference type="InterPro" id="IPR050108">
    <property type="entry name" value="CDK"/>
</dbReference>
<evidence type="ECO:0000256" key="1">
    <source>
        <dbReference type="ARBA" id="ARBA00022741"/>
    </source>
</evidence>
<dbReference type="GO" id="GO:0005634">
    <property type="term" value="C:nucleus"/>
    <property type="evidence" value="ECO:0007669"/>
    <property type="project" value="TreeGrafter"/>
</dbReference>
<feature type="domain" description="Protein kinase" evidence="3">
    <location>
        <begin position="1"/>
        <end position="133"/>
    </location>
</feature>
<reference evidence="5" key="1">
    <citation type="journal article" date="2017" name="Front. Plant Sci.">
        <title>Climate Clever Clovers: New Paradigm to Reduce the Environmental Footprint of Ruminants by Breeding Low Methanogenic Forages Utilizing Haplotype Variation.</title>
        <authorList>
            <person name="Kaur P."/>
            <person name="Appels R."/>
            <person name="Bayer P.E."/>
            <person name="Keeble-Gagnere G."/>
            <person name="Wang J."/>
            <person name="Hirakawa H."/>
            <person name="Shirasawa K."/>
            <person name="Vercoe P."/>
            <person name="Stefanova K."/>
            <person name="Durmic Z."/>
            <person name="Nichols P."/>
            <person name="Revell C."/>
            <person name="Isobe S.N."/>
            <person name="Edwards D."/>
            <person name="Erskine W."/>
        </authorList>
    </citation>
    <scope>NUCLEOTIDE SEQUENCE [LARGE SCALE GENOMIC DNA]</scope>
    <source>
        <strain evidence="5">cv. Daliak</strain>
    </source>
</reference>
<gene>
    <name evidence="4" type="ORF">TSUD_103300</name>
</gene>
<dbReference type="SMART" id="SM00220">
    <property type="entry name" value="S_TKc"/>
    <property type="match status" value="1"/>
</dbReference>
<dbReference type="GO" id="GO:0005524">
    <property type="term" value="F:ATP binding"/>
    <property type="evidence" value="ECO:0007669"/>
    <property type="project" value="UniProtKB-KW"/>
</dbReference>
<keyword evidence="2" id="KW-0067">ATP-binding</keyword>
<dbReference type="GO" id="GO:0000307">
    <property type="term" value="C:cyclin-dependent protein kinase holoenzyme complex"/>
    <property type="evidence" value="ECO:0007669"/>
    <property type="project" value="TreeGrafter"/>
</dbReference>
<dbReference type="InterPro" id="IPR011009">
    <property type="entry name" value="Kinase-like_dom_sf"/>
</dbReference>
<accession>A0A2Z6NY20</accession>
<dbReference type="SUPFAM" id="SSF56112">
    <property type="entry name" value="Protein kinase-like (PK-like)"/>
    <property type="match status" value="1"/>
</dbReference>
<dbReference type="Proteomes" id="UP000242715">
    <property type="component" value="Unassembled WGS sequence"/>
</dbReference>
<name>A0A2Z6NY20_TRISU</name>
<dbReference type="Pfam" id="PF00069">
    <property type="entry name" value="Pkinase"/>
    <property type="match status" value="1"/>
</dbReference>
<dbReference type="InterPro" id="IPR000719">
    <property type="entry name" value="Prot_kinase_dom"/>
</dbReference>
<keyword evidence="1" id="KW-0547">Nucleotide-binding</keyword>
<dbReference type="GO" id="GO:0008353">
    <property type="term" value="F:RNA polymerase II CTD heptapeptide repeat kinase activity"/>
    <property type="evidence" value="ECO:0007669"/>
    <property type="project" value="TreeGrafter"/>
</dbReference>
<evidence type="ECO:0000256" key="2">
    <source>
        <dbReference type="ARBA" id="ARBA00022840"/>
    </source>
</evidence>
<dbReference type="OrthoDB" id="1732493at2759"/>
<organism evidence="4 5">
    <name type="scientific">Trifolium subterraneum</name>
    <name type="common">Subterranean clover</name>
    <dbReference type="NCBI Taxonomy" id="3900"/>
    <lineage>
        <taxon>Eukaryota</taxon>
        <taxon>Viridiplantae</taxon>
        <taxon>Streptophyta</taxon>
        <taxon>Embryophyta</taxon>
        <taxon>Tracheophyta</taxon>
        <taxon>Spermatophyta</taxon>
        <taxon>Magnoliopsida</taxon>
        <taxon>eudicotyledons</taxon>
        <taxon>Gunneridae</taxon>
        <taxon>Pentapetalae</taxon>
        <taxon>rosids</taxon>
        <taxon>fabids</taxon>
        <taxon>Fabales</taxon>
        <taxon>Fabaceae</taxon>
        <taxon>Papilionoideae</taxon>
        <taxon>50 kb inversion clade</taxon>
        <taxon>NPAAA clade</taxon>
        <taxon>Hologalegina</taxon>
        <taxon>IRL clade</taxon>
        <taxon>Trifolieae</taxon>
        <taxon>Trifolium</taxon>
    </lineage>
</organism>
<dbReference type="PANTHER" id="PTHR24056">
    <property type="entry name" value="CELL DIVISION PROTEIN KINASE"/>
    <property type="match status" value="1"/>
</dbReference>
<sequence length="133" mass="14358">MVGSIKACFGIGDGFIELDLKLSITTAATHIAETVIGIIGLNLLLDNNGNLKIADFALATHFQPSQGQPLTRRVVTLWYRPPEILLGATNYGVTVDLWSAGCILTELLAGKPIIPGRTENYLSVKAEGKMEYQ</sequence>
<dbReference type="AlphaFoldDB" id="A0A2Z6NY20"/>
<protein>
    <recommendedName>
        <fullName evidence="3">Protein kinase domain-containing protein</fullName>
    </recommendedName>
</protein>
<dbReference type="Gene3D" id="1.10.510.10">
    <property type="entry name" value="Transferase(Phosphotransferase) domain 1"/>
    <property type="match status" value="1"/>
</dbReference>
<evidence type="ECO:0000313" key="5">
    <source>
        <dbReference type="Proteomes" id="UP000242715"/>
    </source>
</evidence>
<dbReference type="EMBL" id="DF973573">
    <property type="protein sequence ID" value="GAU35007.1"/>
    <property type="molecule type" value="Genomic_DNA"/>
</dbReference>
<proteinExistence type="predicted"/>
<dbReference type="PANTHER" id="PTHR24056:SF397">
    <property type="entry name" value="OS11G0242500 PROTEIN"/>
    <property type="match status" value="1"/>
</dbReference>
<dbReference type="GO" id="GO:0032968">
    <property type="term" value="P:positive regulation of transcription elongation by RNA polymerase II"/>
    <property type="evidence" value="ECO:0007669"/>
    <property type="project" value="TreeGrafter"/>
</dbReference>
<dbReference type="PROSITE" id="PS50011">
    <property type="entry name" value="PROTEIN_KINASE_DOM"/>
    <property type="match status" value="1"/>
</dbReference>